<protein>
    <submittedName>
        <fullName evidence="5">Transcriptional regulator, AraC family</fullName>
    </submittedName>
</protein>
<sequence>MCYRYVVVTAEPPIEVRRRAGKSGRKAGFTEAGVWETVGGGWRQLHGNFSDLGFSVEWHDFQTTRNLDWSRSFHPGSIEICLNILGNGEVKTQKRELILGPSTGGFYFQTLPRLSALRNGGERHQFITIELAPVFLRQYLAASDEGLHPRLKSFLGGKNISEVSEPIHLESEQQQMVASLQHPPVHVGGRRLWYQAKALEIAAAVLYQPVLREELFCDRQKRLSQERVQKVIAILKENLSEPPPLEEIGRRVGCSHFYLSRIFTQAMGKTISAQLRDLRMERAAALLRDGRMNVTEVALEVGYSSLSHFSTAFHQEFGCCPGLYPMATIVQRNAKSLRS</sequence>
<evidence type="ECO:0000256" key="1">
    <source>
        <dbReference type="ARBA" id="ARBA00023015"/>
    </source>
</evidence>
<keyword evidence="2" id="KW-0238">DNA-binding</keyword>
<dbReference type="PANTHER" id="PTHR47893">
    <property type="entry name" value="REGULATORY PROTEIN PCHR"/>
    <property type="match status" value="1"/>
</dbReference>
<keyword evidence="1" id="KW-0805">Transcription regulation</keyword>
<reference evidence="5 6" key="1">
    <citation type="journal article" date="2011" name="J. Bacteriol.">
        <title>Genome sequence of 'Pedosphaera parvula' Ellin514, an aerobic Verrucomicrobial isolate from pasture soil.</title>
        <authorList>
            <person name="Kant R."/>
            <person name="van Passel M.W."/>
            <person name="Sangwan P."/>
            <person name="Palva A."/>
            <person name="Lucas S."/>
            <person name="Copeland A."/>
            <person name="Lapidus A."/>
            <person name="Glavina Del Rio T."/>
            <person name="Dalin E."/>
            <person name="Tice H."/>
            <person name="Bruce D."/>
            <person name="Goodwin L."/>
            <person name="Pitluck S."/>
            <person name="Chertkov O."/>
            <person name="Larimer F.W."/>
            <person name="Land M.L."/>
            <person name="Hauser L."/>
            <person name="Brettin T.S."/>
            <person name="Detter J.C."/>
            <person name="Han S."/>
            <person name="de Vos W.M."/>
            <person name="Janssen P.H."/>
            <person name="Smidt H."/>
        </authorList>
    </citation>
    <scope>NUCLEOTIDE SEQUENCE [LARGE SCALE GENOMIC DNA]</scope>
    <source>
        <strain evidence="5 6">Ellin514</strain>
    </source>
</reference>
<evidence type="ECO:0000256" key="3">
    <source>
        <dbReference type="ARBA" id="ARBA00023163"/>
    </source>
</evidence>
<keyword evidence="3" id="KW-0804">Transcription</keyword>
<dbReference type="InterPro" id="IPR020449">
    <property type="entry name" value="Tscrpt_reg_AraC-type_HTH"/>
</dbReference>
<gene>
    <name evidence="5" type="ORF">Cflav_PD5226</name>
</gene>
<keyword evidence="6" id="KW-1185">Reference proteome</keyword>
<dbReference type="EMBL" id="ABOX02000004">
    <property type="protein sequence ID" value="EEF62591.1"/>
    <property type="molecule type" value="Genomic_DNA"/>
</dbReference>
<evidence type="ECO:0000256" key="2">
    <source>
        <dbReference type="ARBA" id="ARBA00023125"/>
    </source>
</evidence>
<dbReference type="GO" id="GO:0003700">
    <property type="term" value="F:DNA-binding transcription factor activity"/>
    <property type="evidence" value="ECO:0007669"/>
    <property type="project" value="InterPro"/>
</dbReference>
<accession>B9XCC3</accession>
<dbReference type="Pfam" id="PF12833">
    <property type="entry name" value="HTH_18"/>
    <property type="match status" value="1"/>
</dbReference>
<dbReference type="InterPro" id="IPR053142">
    <property type="entry name" value="PchR_regulatory_protein"/>
</dbReference>
<dbReference type="InterPro" id="IPR009057">
    <property type="entry name" value="Homeodomain-like_sf"/>
</dbReference>
<dbReference type="AlphaFoldDB" id="B9XCC3"/>
<dbReference type="Proteomes" id="UP000003688">
    <property type="component" value="Unassembled WGS sequence"/>
</dbReference>
<dbReference type="InterPro" id="IPR018060">
    <property type="entry name" value="HTH_AraC"/>
</dbReference>
<proteinExistence type="predicted"/>
<name>B9XCC3_PEDPL</name>
<dbReference type="STRING" id="320771.Cflav_PD5226"/>
<feature type="domain" description="HTH araC/xylS-type" evidence="4">
    <location>
        <begin position="229"/>
        <end position="327"/>
    </location>
</feature>
<evidence type="ECO:0000313" key="6">
    <source>
        <dbReference type="Proteomes" id="UP000003688"/>
    </source>
</evidence>
<evidence type="ECO:0000259" key="4">
    <source>
        <dbReference type="PROSITE" id="PS01124"/>
    </source>
</evidence>
<dbReference type="PANTHER" id="PTHR47893:SF1">
    <property type="entry name" value="REGULATORY PROTEIN PCHR"/>
    <property type="match status" value="1"/>
</dbReference>
<dbReference type="PROSITE" id="PS01124">
    <property type="entry name" value="HTH_ARAC_FAMILY_2"/>
    <property type="match status" value="1"/>
</dbReference>
<dbReference type="PRINTS" id="PR00032">
    <property type="entry name" value="HTHARAC"/>
</dbReference>
<evidence type="ECO:0000313" key="5">
    <source>
        <dbReference type="EMBL" id="EEF62591.1"/>
    </source>
</evidence>
<comment type="caution">
    <text evidence="5">The sequence shown here is derived from an EMBL/GenBank/DDBJ whole genome shotgun (WGS) entry which is preliminary data.</text>
</comment>
<dbReference type="Gene3D" id="1.10.10.60">
    <property type="entry name" value="Homeodomain-like"/>
    <property type="match status" value="2"/>
</dbReference>
<dbReference type="SUPFAM" id="SSF46689">
    <property type="entry name" value="Homeodomain-like"/>
    <property type="match status" value="2"/>
</dbReference>
<dbReference type="GO" id="GO:0043565">
    <property type="term" value="F:sequence-specific DNA binding"/>
    <property type="evidence" value="ECO:0007669"/>
    <property type="project" value="InterPro"/>
</dbReference>
<organism evidence="5 6">
    <name type="scientific">Pedosphaera parvula (strain Ellin514)</name>
    <dbReference type="NCBI Taxonomy" id="320771"/>
    <lineage>
        <taxon>Bacteria</taxon>
        <taxon>Pseudomonadati</taxon>
        <taxon>Verrucomicrobiota</taxon>
        <taxon>Pedosphaerae</taxon>
        <taxon>Pedosphaerales</taxon>
        <taxon>Pedosphaeraceae</taxon>
        <taxon>Pedosphaera</taxon>
    </lineage>
</organism>
<dbReference type="SMART" id="SM00342">
    <property type="entry name" value="HTH_ARAC"/>
    <property type="match status" value="1"/>
</dbReference>